<evidence type="ECO:0000259" key="9">
    <source>
        <dbReference type="Pfam" id="PF05420"/>
    </source>
</evidence>
<feature type="region of interest" description="Disordered" evidence="7">
    <location>
        <begin position="1054"/>
        <end position="1073"/>
    </location>
</feature>
<evidence type="ECO:0000256" key="7">
    <source>
        <dbReference type="SAM" id="MobiDB-lite"/>
    </source>
</evidence>
<dbReference type="PANTHER" id="PTHR12558:SF13">
    <property type="entry name" value="CELL DIVISION CYCLE PROTEIN 27 HOMOLOG"/>
    <property type="match status" value="1"/>
</dbReference>
<dbReference type="OrthoDB" id="174989at2"/>
<evidence type="ECO:0000256" key="8">
    <source>
        <dbReference type="SAM" id="SignalP"/>
    </source>
</evidence>
<dbReference type="PROSITE" id="PS50005">
    <property type="entry name" value="TPR"/>
    <property type="match status" value="1"/>
</dbReference>
<dbReference type="RefSeq" id="WP_149504221.1">
    <property type="nucleotide sequence ID" value="NZ_CP035708.1"/>
</dbReference>
<dbReference type="UniPathway" id="UPA00694"/>
<dbReference type="KEGG" id="snn:EWH46_12630"/>
<dbReference type="Pfam" id="PF13432">
    <property type="entry name" value="TPR_16"/>
    <property type="match status" value="2"/>
</dbReference>
<keyword evidence="3" id="KW-0677">Repeat</keyword>
<reference evidence="11 12" key="1">
    <citation type="submission" date="2019-02" db="EMBL/GenBank/DDBJ databases">
        <title>Complete Genome Sequence and Methylome Analysis of Sphaerotilus natans subsp. sulfidivorans D-507.</title>
        <authorList>
            <person name="Fomenkov A."/>
            <person name="Gridneva E."/>
            <person name="Smolyakov D."/>
            <person name="Dubinina G."/>
            <person name="Vincze T."/>
            <person name="Grabovich M."/>
            <person name="Roberts R.J."/>
        </authorList>
    </citation>
    <scope>NUCLEOTIDE SEQUENCE [LARGE SCALE GENOMIC DNA]</scope>
    <source>
        <strain evidence="11 12">D-507</strain>
    </source>
</reference>
<dbReference type="EMBL" id="JBEPLS010000008">
    <property type="protein sequence ID" value="MET3604588.1"/>
    <property type="molecule type" value="Genomic_DNA"/>
</dbReference>
<dbReference type="Proteomes" id="UP001549111">
    <property type="component" value="Unassembled WGS sequence"/>
</dbReference>
<feature type="signal peptide" evidence="8">
    <location>
        <begin position="1"/>
        <end position="37"/>
    </location>
</feature>
<dbReference type="PRINTS" id="PR01441">
    <property type="entry name" value="CELLSNTHASEC"/>
</dbReference>
<keyword evidence="5" id="KW-0135">Cellulose biosynthesis</keyword>
<dbReference type="Gene3D" id="1.25.40.10">
    <property type="entry name" value="Tetratricopeptide repeat domain"/>
    <property type="match status" value="5"/>
</dbReference>
<dbReference type="Pfam" id="PF14559">
    <property type="entry name" value="TPR_19"/>
    <property type="match status" value="2"/>
</dbReference>
<name>A0A5C1Q1Z0_9BURK</name>
<protein>
    <submittedName>
        <fullName evidence="10">Tetratricopeptide (TPR) repeat protein</fullName>
    </submittedName>
    <submittedName>
        <fullName evidence="11">Tetratricopeptide repeat protein</fullName>
    </submittedName>
</protein>
<keyword evidence="2 8" id="KW-0732">Signal</keyword>
<dbReference type="SMART" id="SM00028">
    <property type="entry name" value="TPR"/>
    <property type="match status" value="10"/>
</dbReference>
<feature type="compositionally biased region" description="Low complexity" evidence="7">
    <location>
        <begin position="928"/>
        <end position="939"/>
    </location>
</feature>
<evidence type="ECO:0000256" key="3">
    <source>
        <dbReference type="ARBA" id="ARBA00022737"/>
    </source>
</evidence>
<dbReference type="SUPFAM" id="SSF48452">
    <property type="entry name" value="TPR-like"/>
    <property type="match status" value="3"/>
</dbReference>
<dbReference type="InterPro" id="IPR008410">
    <property type="entry name" value="BCSC_C"/>
</dbReference>
<gene>
    <name evidence="10" type="ORF">ABIC99_002404</name>
    <name evidence="11" type="ORF">EWH46_12630</name>
</gene>
<feature type="domain" description="Cellulose synthase operon C C-terminal" evidence="9">
    <location>
        <begin position="1077"/>
        <end position="1416"/>
    </location>
</feature>
<evidence type="ECO:0000256" key="2">
    <source>
        <dbReference type="ARBA" id="ARBA00022729"/>
    </source>
</evidence>
<dbReference type="InterPro" id="IPR003921">
    <property type="entry name" value="Cell_synth_C"/>
</dbReference>
<accession>A0A5C1Q1Z0</accession>
<evidence type="ECO:0000256" key="4">
    <source>
        <dbReference type="ARBA" id="ARBA00022803"/>
    </source>
</evidence>
<dbReference type="InterPro" id="IPR019734">
    <property type="entry name" value="TPR_rpt"/>
</dbReference>
<evidence type="ECO:0000313" key="10">
    <source>
        <dbReference type="EMBL" id="MET3604588.1"/>
    </source>
</evidence>
<dbReference type="EMBL" id="CP035708">
    <property type="protein sequence ID" value="QEN01541.1"/>
    <property type="molecule type" value="Genomic_DNA"/>
</dbReference>
<dbReference type="GO" id="GO:0006011">
    <property type="term" value="P:UDP-alpha-D-glucose metabolic process"/>
    <property type="evidence" value="ECO:0007669"/>
    <property type="project" value="InterPro"/>
</dbReference>
<dbReference type="Pfam" id="PF05420">
    <property type="entry name" value="BCSC_C"/>
    <property type="match status" value="1"/>
</dbReference>
<feature type="repeat" description="TPR" evidence="6">
    <location>
        <begin position="426"/>
        <end position="459"/>
    </location>
</feature>
<feature type="compositionally biased region" description="Low complexity" evidence="7">
    <location>
        <begin position="949"/>
        <end position="981"/>
    </location>
</feature>
<keyword evidence="13" id="KW-1185">Reference proteome</keyword>
<dbReference type="Proteomes" id="UP000323522">
    <property type="component" value="Chromosome"/>
</dbReference>
<evidence type="ECO:0000313" key="13">
    <source>
        <dbReference type="Proteomes" id="UP001549111"/>
    </source>
</evidence>
<evidence type="ECO:0000313" key="12">
    <source>
        <dbReference type="Proteomes" id="UP000323522"/>
    </source>
</evidence>
<sequence length="1435" mass="151153">MPTSSDLRLNGLRPGAAFPVHLVALGCLLLLGGAAHAQGSASGSAAAASPSTEGASTTAATQTLIEQARHWERNRRPDMARQLWGKLLAVDPRHPDALQGMAVLNIDESRFEEAQSYVDRLRKVRPDHPALERLSRQVRTRTTSQALLATARQQAQAGQADAASRSYREALGTKPANDELALEYYQTLGGTNEGWDEARIGLERLAQAQPSQGQVQLAYARHLSYRMPTRNEAIRRLSALAARTDVPNSVRQDARTAWLQALLWSGSAADPAQLRQYISSVGPDPRLSALLQAREKTPAGSASASAVPAAPSPRDLAMKAAYAALDAGELDTAASQFETLLRQRPREVDALGGLGLTRLRQERFDEAVELLGRATAQPAGSRWKTMERTARHWQALGEANAARQAGDTDRALRLARAAVESDPKEPEAQILLGDLLAAQGRLPQAESAYRAALQATPRPVRALAGLISVLGASGRVDQAQAMIRELDDSQLARLGGAGTLRANQLRLQAEQAQQRGDSVGAQALLEQAVALAPQSAWARLALGQLLVRQNRLDEARAQLDAMALPAAGAERLDALQARALLQAELKDHAGALASLEQIPRAQRSAAMAQLHRRMAVQAQAAEAVALYRAGQPSAAAALLAEAEGAAGQDPDLISAVAGAYLDLGHEARAAQLIRATLAAQPQAGPALLLRHAALLLQTRQDAELSRVLGQLISMARLQQLGPAQRRDLDELRLGYSVRQADLLREAGDLASAWEAIAPLMQERPGEPRLQMALARMHLGASEPDAAIALYESVLRERPEEVDAWLGLAAAADARKDRDTAAQALEQARRLAPDRPEVLAQQARHYRARGQFAKASEYLRLAMAAQQPAAVAQWGQPRMAANPFAQRRATPLAAAVSPPSPSALPPLPPISDSTVLSGDLDRLPPPAAGLPAPGSAAESPVARTLRWREATAATAATPAAAAASAPASARSASRSGRTAAAPSPAPSPRTEPATTALPVAVAAAAALPPLPAPAAGRVAASRVTGASVLAALPGQPPQRRSRTLADELAEIQAERGPGSRIEGGGALRSRDGEGGFGRLDTFQAPAEGRIAIDELGQVVVRATPVFLSAGEVGAETGTRRRHGTLALDPTGVTTPGDQSDAGIALAVGLETRSISADIGTVPVGFAVGGAVGGVRWEDAIGSGGLRLMIEGSRRALNDSLLAFAGSTDARTGRVWGGVRATGLRSQLSWEQDDVGLYGYGGAQALTGRGVASNNRLEAGGGGYWRARSTPDDRLELGLNLGYQHYRRNLSGYTLGHGGYFSPQHLLALTVPVNWTGRSGRLSWGVQGAAGLQTYREESAPYFPTEAGLQSWLESLVAAGQTPTARYAARSDSGMTLNLGGALEYQITRQLDVGARIGFEHAPQYSQGMGSVYLRFSLEPRGTATGGLRMPAGPALQ</sequence>
<feature type="region of interest" description="Disordered" evidence="7">
    <location>
        <begin position="889"/>
        <end position="991"/>
    </location>
</feature>
<organism evidence="11 12">
    <name type="scientific">Sphaerotilus sulfidivorans</name>
    <dbReference type="NCBI Taxonomy" id="639200"/>
    <lineage>
        <taxon>Bacteria</taxon>
        <taxon>Pseudomonadati</taxon>
        <taxon>Pseudomonadota</taxon>
        <taxon>Betaproteobacteria</taxon>
        <taxon>Burkholderiales</taxon>
        <taxon>Sphaerotilaceae</taxon>
        <taxon>Sphaerotilus</taxon>
    </lineage>
</organism>
<comment type="pathway">
    <text evidence="1">Glycan metabolism; bacterial cellulose biosynthesis.</text>
</comment>
<evidence type="ECO:0000313" key="11">
    <source>
        <dbReference type="EMBL" id="QEN01541.1"/>
    </source>
</evidence>
<dbReference type="InterPro" id="IPR011990">
    <property type="entry name" value="TPR-like_helical_dom_sf"/>
</dbReference>
<dbReference type="PANTHER" id="PTHR12558">
    <property type="entry name" value="CELL DIVISION CYCLE 16,23,27"/>
    <property type="match status" value="1"/>
</dbReference>
<proteinExistence type="predicted"/>
<reference evidence="10 13" key="2">
    <citation type="submission" date="2024-06" db="EMBL/GenBank/DDBJ databases">
        <title>Genomic Encyclopedia of Type Strains, Phase IV (KMG-IV): sequencing the most valuable type-strain genomes for metagenomic binning, comparative biology and taxonomic classification.</title>
        <authorList>
            <person name="Goeker M."/>
        </authorList>
    </citation>
    <scope>NUCLEOTIDE SEQUENCE [LARGE SCALE GENOMIC DNA]</scope>
    <source>
        <strain evidence="10 13">D-501</strain>
    </source>
</reference>
<dbReference type="GO" id="GO:0030244">
    <property type="term" value="P:cellulose biosynthetic process"/>
    <property type="evidence" value="ECO:0007669"/>
    <property type="project" value="UniProtKB-KW"/>
</dbReference>
<keyword evidence="4 6" id="KW-0802">TPR repeat</keyword>
<evidence type="ECO:0000256" key="5">
    <source>
        <dbReference type="ARBA" id="ARBA00022916"/>
    </source>
</evidence>
<feature type="compositionally biased region" description="Pro residues" evidence="7">
    <location>
        <begin position="897"/>
        <end position="908"/>
    </location>
</feature>
<dbReference type="GO" id="GO:0019867">
    <property type="term" value="C:outer membrane"/>
    <property type="evidence" value="ECO:0007669"/>
    <property type="project" value="InterPro"/>
</dbReference>
<evidence type="ECO:0000256" key="1">
    <source>
        <dbReference type="ARBA" id="ARBA00005186"/>
    </source>
</evidence>
<feature type="chain" id="PRO_5022930171" evidence="8">
    <location>
        <begin position="38"/>
        <end position="1435"/>
    </location>
</feature>
<evidence type="ECO:0000256" key="6">
    <source>
        <dbReference type="PROSITE-ProRule" id="PRU00339"/>
    </source>
</evidence>